<comment type="cofactor">
    <cofactor evidence="1 7">
        <name>FMN</name>
        <dbReference type="ChEBI" id="CHEBI:58210"/>
    </cofactor>
</comment>
<accession>A0A9W6GJV2</accession>
<sequence>MKKIGLFYGTTSGRTQGVADEIEFNLGSDVEIHNVADGIDAIASYENLILALPTYGVGELQEDWNDKFDSFKKLDLSGKVVALVGVGNQTTFGESFLGGLKLLYEAVVAQGGRVVGLTSTDGYHFEECDAIVDKKFMGLALDEDNQDDMTPDRIYDWLENIKPEFN</sequence>
<evidence type="ECO:0000313" key="10">
    <source>
        <dbReference type="Proteomes" id="UP001144471"/>
    </source>
</evidence>
<feature type="domain" description="Flavodoxin-like" evidence="8">
    <location>
        <begin position="4"/>
        <end position="162"/>
    </location>
</feature>
<organism evidence="9 10">
    <name type="scientific">Propionigenium maris DSM 9537</name>
    <dbReference type="NCBI Taxonomy" id="1123000"/>
    <lineage>
        <taxon>Bacteria</taxon>
        <taxon>Fusobacteriati</taxon>
        <taxon>Fusobacteriota</taxon>
        <taxon>Fusobacteriia</taxon>
        <taxon>Fusobacteriales</taxon>
        <taxon>Fusobacteriaceae</taxon>
        <taxon>Propionigenium</taxon>
    </lineage>
</organism>
<evidence type="ECO:0000256" key="4">
    <source>
        <dbReference type="ARBA" id="ARBA00022630"/>
    </source>
</evidence>
<dbReference type="SUPFAM" id="SSF52218">
    <property type="entry name" value="Flavoproteins"/>
    <property type="match status" value="1"/>
</dbReference>
<evidence type="ECO:0000256" key="3">
    <source>
        <dbReference type="ARBA" id="ARBA00022448"/>
    </source>
</evidence>
<dbReference type="InterPro" id="IPR050619">
    <property type="entry name" value="Flavodoxin"/>
</dbReference>
<dbReference type="InterPro" id="IPR008254">
    <property type="entry name" value="Flavodoxin/NO_synth"/>
</dbReference>
<dbReference type="AlphaFoldDB" id="A0A9W6GJV2"/>
<dbReference type="Pfam" id="PF00258">
    <property type="entry name" value="Flavodoxin_1"/>
    <property type="match status" value="1"/>
</dbReference>
<protein>
    <recommendedName>
        <fullName evidence="7">Flavodoxin</fullName>
    </recommendedName>
</protein>
<gene>
    <name evidence="9" type="ORF">PM10SUCC1_11020</name>
</gene>
<evidence type="ECO:0000256" key="7">
    <source>
        <dbReference type="PIRNR" id="PIRNR038996"/>
    </source>
</evidence>
<keyword evidence="5 7" id="KW-0288">FMN</keyword>
<dbReference type="NCBIfam" id="NF006739">
    <property type="entry name" value="PRK09267.1-5"/>
    <property type="match status" value="1"/>
</dbReference>
<comment type="caution">
    <text evidence="9">The sequence shown here is derived from an EMBL/GenBank/DDBJ whole genome shotgun (WGS) entry which is preliminary data.</text>
</comment>
<evidence type="ECO:0000313" key="9">
    <source>
        <dbReference type="EMBL" id="GLI55588.1"/>
    </source>
</evidence>
<keyword evidence="10" id="KW-1185">Reference proteome</keyword>
<dbReference type="GO" id="GO:0009055">
    <property type="term" value="F:electron transfer activity"/>
    <property type="evidence" value="ECO:0007669"/>
    <property type="project" value="UniProtKB-UniRule"/>
</dbReference>
<evidence type="ECO:0000256" key="5">
    <source>
        <dbReference type="ARBA" id="ARBA00022643"/>
    </source>
</evidence>
<dbReference type="InterPro" id="IPR029039">
    <property type="entry name" value="Flavoprotein-like_sf"/>
</dbReference>
<dbReference type="GO" id="GO:0010181">
    <property type="term" value="F:FMN binding"/>
    <property type="evidence" value="ECO:0007669"/>
    <property type="project" value="UniProtKB-UniRule"/>
</dbReference>
<keyword evidence="6 7" id="KW-0249">Electron transport</keyword>
<proteinExistence type="inferred from homology"/>
<dbReference type="InterPro" id="IPR001226">
    <property type="entry name" value="Flavodoxin_CS"/>
</dbReference>
<keyword evidence="4 7" id="KW-0285">Flavoprotein</keyword>
<dbReference type="EMBL" id="BSDY01000004">
    <property type="protein sequence ID" value="GLI55588.1"/>
    <property type="molecule type" value="Genomic_DNA"/>
</dbReference>
<evidence type="ECO:0000256" key="6">
    <source>
        <dbReference type="ARBA" id="ARBA00022982"/>
    </source>
</evidence>
<comment type="similarity">
    <text evidence="2 7">Belongs to the flavodoxin family.</text>
</comment>
<evidence type="ECO:0000259" key="8">
    <source>
        <dbReference type="PROSITE" id="PS50902"/>
    </source>
</evidence>
<dbReference type="PIRSF" id="PIRSF038996">
    <property type="entry name" value="FldA"/>
    <property type="match status" value="1"/>
</dbReference>
<evidence type="ECO:0000256" key="1">
    <source>
        <dbReference type="ARBA" id="ARBA00001917"/>
    </source>
</evidence>
<dbReference type="PROSITE" id="PS00201">
    <property type="entry name" value="FLAVODOXIN"/>
    <property type="match status" value="1"/>
</dbReference>
<reference evidence="9" key="1">
    <citation type="submission" date="2022-12" db="EMBL/GenBank/DDBJ databases">
        <title>Reference genome sequencing for broad-spectrum identification of bacterial and archaeal isolates by mass spectrometry.</title>
        <authorList>
            <person name="Sekiguchi Y."/>
            <person name="Tourlousse D.M."/>
        </authorList>
    </citation>
    <scope>NUCLEOTIDE SEQUENCE</scope>
    <source>
        <strain evidence="9">10succ1</strain>
    </source>
</reference>
<dbReference type="PANTHER" id="PTHR42809:SF1">
    <property type="entry name" value="FLAVODOXIN 1"/>
    <property type="match status" value="1"/>
</dbReference>
<keyword evidence="3 7" id="KW-0813">Transport</keyword>
<dbReference type="Gene3D" id="3.40.50.360">
    <property type="match status" value="1"/>
</dbReference>
<comment type="function">
    <text evidence="7">Low-potential electron donor to a number of redox enzymes.</text>
</comment>
<dbReference type="RefSeq" id="WP_281834166.1">
    <property type="nucleotide sequence ID" value="NZ_BSDY01000004.1"/>
</dbReference>
<dbReference type="PANTHER" id="PTHR42809">
    <property type="entry name" value="FLAVODOXIN 2"/>
    <property type="match status" value="1"/>
</dbReference>
<dbReference type="Proteomes" id="UP001144471">
    <property type="component" value="Unassembled WGS sequence"/>
</dbReference>
<name>A0A9W6GJV2_9FUSO</name>
<dbReference type="NCBIfam" id="TIGR01752">
    <property type="entry name" value="flav_long"/>
    <property type="match status" value="1"/>
</dbReference>
<dbReference type="PROSITE" id="PS50902">
    <property type="entry name" value="FLAVODOXIN_LIKE"/>
    <property type="match status" value="1"/>
</dbReference>
<evidence type="ECO:0000256" key="2">
    <source>
        <dbReference type="ARBA" id="ARBA00005267"/>
    </source>
</evidence>
<dbReference type="InterPro" id="IPR010086">
    <property type="entry name" value="Flavodoxin_lc"/>
</dbReference>